<dbReference type="InterPro" id="IPR002168">
    <property type="entry name" value="Lipase_GDXG_HIS_AS"/>
</dbReference>
<keyword evidence="2 4" id="KW-0378">Hydrolase</keyword>
<comment type="caution">
    <text evidence="4">The sequence shown here is derived from an EMBL/GenBank/DDBJ whole genome shotgun (WGS) entry which is preliminary data.</text>
</comment>
<dbReference type="EMBL" id="WWNR01000013">
    <property type="protein sequence ID" value="MZQ90940.1"/>
    <property type="molecule type" value="Genomic_DNA"/>
</dbReference>
<feature type="domain" description="Alpha/beta hydrolase fold-3" evidence="3">
    <location>
        <begin position="53"/>
        <end position="258"/>
    </location>
</feature>
<evidence type="ECO:0000259" key="3">
    <source>
        <dbReference type="Pfam" id="PF07859"/>
    </source>
</evidence>
<dbReference type="InterPro" id="IPR013094">
    <property type="entry name" value="AB_hydrolase_3"/>
</dbReference>
<dbReference type="AlphaFoldDB" id="A0A6L8VP65"/>
<dbReference type="GO" id="GO:0016787">
    <property type="term" value="F:hydrolase activity"/>
    <property type="evidence" value="ECO:0007669"/>
    <property type="project" value="UniProtKB-KW"/>
</dbReference>
<dbReference type="PANTHER" id="PTHR48081">
    <property type="entry name" value="AB HYDROLASE SUPERFAMILY PROTEIN C4A8.06C"/>
    <property type="match status" value="1"/>
</dbReference>
<dbReference type="InterPro" id="IPR029058">
    <property type="entry name" value="AB_hydrolase_fold"/>
</dbReference>
<evidence type="ECO:0000256" key="1">
    <source>
        <dbReference type="ARBA" id="ARBA00010515"/>
    </source>
</evidence>
<dbReference type="Proteomes" id="UP000477083">
    <property type="component" value="Unassembled WGS sequence"/>
</dbReference>
<protein>
    <submittedName>
        <fullName evidence="4">Alpha/beta hydrolase fold domain-containing protein</fullName>
    </submittedName>
</protein>
<gene>
    <name evidence="4" type="ORF">GS660_17750</name>
</gene>
<organism evidence="4 5">
    <name type="scientific">Frigidibacter albus</name>
    <dbReference type="NCBI Taxonomy" id="1465486"/>
    <lineage>
        <taxon>Bacteria</taxon>
        <taxon>Pseudomonadati</taxon>
        <taxon>Pseudomonadota</taxon>
        <taxon>Alphaproteobacteria</taxon>
        <taxon>Rhodobacterales</taxon>
        <taxon>Paracoccaceae</taxon>
        <taxon>Frigidibacter</taxon>
    </lineage>
</organism>
<dbReference type="InterPro" id="IPR050300">
    <property type="entry name" value="GDXG_lipolytic_enzyme"/>
</dbReference>
<dbReference type="PROSITE" id="PS01173">
    <property type="entry name" value="LIPASE_GDXG_HIS"/>
    <property type="match status" value="1"/>
</dbReference>
<dbReference type="PANTHER" id="PTHR48081:SF8">
    <property type="entry name" value="ALPHA_BETA HYDROLASE FOLD-3 DOMAIN-CONTAINING PROTEIN-RELATED"/>
    <property type="match status" value="1"/>
</dbReference>
<dbReference type="Pfam" id="PF07859">
    <property type="entry name" value="Abhydrolase_3"/>
    <property type="match status" value="1"/>
</dbReference>
<dbReference type="Gene3D" id="3.40.50.1820">
    <property type="entry name" value="alpha/beta hydrolase"/>
    <property type="match status" value="1"/>
</dbReference>
<name>A0A6L8VP65_9RHOB</name>
<sequence>MTPAEARQAMAARAMAAAGPRAECEARDLVAAGGIRLRIYRPAGSGSSCLPFLVYFHGGGWVLGSLDTHDGLCRALCAGSGCAVVAVDYRLAPEARFPAAVEDAEVAALWILDHARELALDPAAAAVGGDSAGGTLAAVVAIALKGHPVPLRFQMLLYPCTDMNMDRGSYAVSWPGLPVTAATMRWFRSHYLRSPADRRDWRASPILAEVLADLPPALIVTAGYDPLADDGVAYCERLREAGVAAERWHFAGQIHGFLNLGLAIPSGLATIRDLAAALRAALATSGAA</sequence>
<dbReference type="OrthoDB" id="9806180at2"/>
<accession>A0A6L8VP65</accession>
<keyword evidence="5" id="KW-1185">Reference proteome</keyword>
<evidence type="ECO:0000313" key="5">
    <source>
        <dbReference type="Proteomes" id="UP000477083"/>
    </source>
</evidence>
<evidence type="ECO:0000313" key="4">
    <source>
        <dbReference type="EMBL" id="MZQ90940.1"/>
    </source>
</evidence>
<evidence type="ECO:0000256" key="2">
    <source>
        <dbReference type="ARBA" id="ARBA00022801"/>
    </source>
</evidence>
<comment type="similarity">
    <text evidence="1">Belongs to the 'GDXG' lipolytic enzyme family.</text>
</comment>
<reference evidence="4 5" key="1">
    <citation type="submission" date="2020-01" db="EMBL/GenBank/DDBJ databases">
        <title>Frigidibacter albus SP32T (=CGMCC 1.13995T).</title>
        <authorList>
            <person name="Liao X."/>
        </authorList>
    </citation>
    <scope>NUCLEOTIDE SEQUENCE [LARGE SCALE GENOMIC DNA]</scope>
    <source>
        <strain evidence="4 5">SP32</strain>
    </source>
</reference>
<proteinExistence type="inferred from homology"/>
<dbReference type="SUPFAM" id="SSF53474">
    <property type="entry name" value="alpha/beta-Hydrolases"/>
    <property type="match status" value="1"/>
</dbReference>